<name>A0A8J5ZCC8_9ROSI</name>
<evidence type="ECO:0000256" key="4">
    <source>
        <dbReference type="ARBA" id="ARBA00022741"/>
    </source>
</evidence>
<evidence type="ECO:0000256" key="6">
    <source>
        <dbReference type="ARBA" id="ARBA00022840"/>
    </source>
</evidence>
<dbReference type="InterPro" id="IPR003593">
    <property type="entry name" value="AAA+_ATPase"/>
</dbReference>
<evidence type="ECO:0000313" key="9">
    <source>
        <dbReference type="EMBL" id="KAG8492565.1"/>
    </source>
</evidence>
<dbReference type="Gene3D" id="3.80.10.10">
    <property type="entry name" value="Ribonuclease Inhibitor"/>
    <property type="match status" value="4"/>
</dbReference>
<dbReference type="SUPFAM" id="SSF52540">
    <property type="entry name" value="P-loop containing nucleoside triphosphate hydrolases"/>
    <property type="match status" value="2"/>
</dbReference>
<dbReference type="Gene3D" id="1.10.8.430">
    <property type="entry name" value="Helical domain of apoptotic protease-activating factors"/>
    <property type="match status" value="2"/>
</dbReference>
<dbReference type="SUPFAM" id="SSF52058">
    <property type="entry name" value="L domain-like"/>
    <property type="match status" value="3"/>
</dbReference>
<dbReference type="SMART" id="SM00382">
    <property type="entry name" value="AAA"/>
    <property type="match status" value="1"/>
</dbReference>
<dbReference type="PRINTS" id="PR00364">
    <property type="entry name" value="DISEASERSIST"/>
</dbReference>
<dbReference type="Pfam" id="PF23247">
    <property type="entry name" value="LRR_RPS2"/>
    <property type="match status" value="4"/>
</dbReference>
<sequence>MAESLAFAAVENVTNQAMECASPYLRYFFCYGEIVKDFTNQRNALKLRKQRVDTRVDEANRQIEVIYEDVEDWLKRAEKELEETQNLQDEIDRVKCFKWCPQWGWRYCLSKKLAEKTPIISKLLQTSNFAQVGYRGSLQGIEFITSTHFMESKSAKSALNQVMEAMKAVNMIGLYGMPGVGKTTLAQEVGKHAGEQKLFDKVVMFTMSQNPNINNIQDKVADVFGLKFQTSSREGRAEELFKSMQRVNKILVIVDDLWEEFKMESIGIPFGDEHKGCTILLTTRHQQVCTKMNCQKEIQLGILSADEAWVLFRDQAGLGDGNPTLNDEAKEVAAQCKGLPLAIVVVAKALKCLSLDLNGWRAVNQRFKDSRHLDNEEVIGDVLKPLKLSYDYLKKGNSQMTGNDIQMCFLLSSLFPEDDEIPIVLLIMFGIGVGLFPYANSIEDKRNEIGVALKKLQKSGLLLETDDARTIRMHDVVLDFAHWVTSTGENRFMVKDKLKEWPHIVERFESCTAITLWNCSSNIKKFPDKVEFSKLKTLFLQREWKGDDLLVVSGTFFEEMKALQVLFLQHVSFSAKRFPFLPNLRTLWCVRCELKNISSSLTNLEILALFKTKIYGISEELVKLSTLKYLRLSKVQFYEESEIRIQPSLVSRLQELHVHDENTINLLELNSLSCLTVISFRLSTDQFSQEDFVFPKLQMYNIVVNEPSNYETEFRTLIIGNFSSSLSAFNNLFYNVEKLKLKNVSGQKNIVPSIGEMGVNELTSLKLEFCNDMEFLTVITRDQGPSVAFSNLVELDIRSMDSLKGLCYGLSPTRFLQNLKQVIIKNCEELQVIFQIDEVHCQMPLLSNLAILDLDSLPNLESYVASTKLTIRQCNRLKQVIGFVQEEDITEHPSRDETNCKETKNRLESSINFMTPFFYPWVANLQGWFDIIEKYETDILVQEGNDCPLCCWPKLEILLIQFCRSLKYVCVNTLTLGRQSLEYVLIETCPRLIQVFNMEQNKYGQDILLPGLGSLFLALSDVGNSHQLCNIDVPVLNEDCIVVGNHEEVFQVQGGYSFSSIEKLYLTNLLEVQIIWNDFAQVVTLDNLTTLELSDCKKLRYIFSPATARSLSHLVDLYIKGCDELERLILAKDQVSSSSSSVDIGLQPLSFPNLTKIVVTNCGNLKSLFPFGSVPVLPKLESLELERNTKLEEVFELEDEVEMAAKEEMKFDELEGLTLEGPPGLIHFYPKEYHVVLSALVKLEVKDCPKLTTSFFVDSQKFVHCITKTPQLVEQDAIEETVTNAIFNKNINWSRLGTTTKEGCQSSKVAVLAQRELLISLKLYLLSGIHRQKERLSTKMAEYLASAAVENVTNQIRYFFCYGEFVQDFTNQRNALKLRKRRVDTRVDEAKRQNEVIYEDVEDWLKRAEKELEEIQNLQDEIDRVKCFKWCPQWGWRYCLSKKLAEKTPIISQLLGTSNFAQVGYRGSLQGIEFITSTDFMDSESSKSAFNQIMEAINAKDVNMIGLHGMPGAGKTTLPEEVRKHVREKKLFNKVVMFTVSQNPNITKFKMKLQIFLVYNFKQKPKKEEQKSYVEKDILIIVNDLWKEFKLESIGIPFGVEHEVKEIQLGILSEDEAWVLFRDQAGLGDGNPTLNDEAKEVAAQCKGLPLAIVVVAKALKCLSLDLNGWRAVNQRFKDSRHLDNEEVLGDVLKPLKLSYDYLKKGNSQMTGNGIQMVVPNANSIEDKRNEMIMALKKLQKSGLLLESDFAGMIRMHDVVRDFAHWLKSTGENRFMVKDKLKEWPDMVESFECYTAIALWNCSKMKALQVLFLQCVRFSTERFPSLPNLKTLCCDNCELKNISSSVTNLEILAMFKTKIYGISEELVKLSTLKYLRLSEVQYYEESEMRIQPSLVSRLQELHVQSKNTINLLELNSLSCLTVLSLRLFTDQFSQEDIVFPKLQMYTIVVNERFTYESAFRLLKIYNFSSSLSAFNNLFYNVENLKLKNVSGQMNIVPSIGEMGVNELTSLKLESCNDMELFTVITRDQGPSAAFSNLVELDIQSMVSLKGLCYSLSPPRFLQNLKQLQVIFQIDELSENVQCQIALLSNLTILNLDLLPNLESIWKLKPSHQEIVSLTRLKVVTISGCDKLKTIFTTCQALSILHLKELTIRYCDKVEQVIGLVQEEEIIELFDSTFQE</sequence>
<feature type="coiled-coil region" evidence="7">
    <location>
        <begin position="42"/>
        <end position="94"/>
    </location>
</feature>
<dbReference type="EMBL" id="JAHUZN010000005">
    <property type="protein sequence ID" value="KAG8492565.1"/>
    <property type="molecule type" value="Genomic_DNA"/>
</dbReference>
<dbReference type="OrthoDB" id="998111at2759"/>
<keyword evidence="2" id="KW-0433">Leucine-rich repeat</keyword>
<dbReference type="InterPro" id="IPR057135">
    <property type="entry name" value="At4g27190-like_LRR"/>
</dbReference>
<dbReference type="GO" id="GO:0005524">
    <property type="term" value="F:ATP binding"/>
    <property type="evidence" value="ECO:0007669"/>
    <property type="project" value="UniProtKB-KW"/>
</dbReference>
<dbReference type="Gene3D" id="1.10.10.10">
    <property type="entry name" value="Winged helix-like DNA-binding domain superfamily/Winged helix DNA-binding domain"/>
    <property type="match status" value="1"/>
</dbReference>
<dbReference type="InterPro" id="IPR050905">
    <property type="entry name" value="Plant_NBS-LRR"/>
</dbReference>
<dbReference type="InterPro" id="IPR027417">
    <property type="entry name" value="P-loop_NTPase"/>
</dbReference>
<evidence type="ECO:0000256" key="7">
    <source>
        <dbReference type="SAM" id="Coils"/>
    </source>
</evidence>
<dbReference type="InterPro" id="IPR042197">
    <property type="entry name" value="Apaf_helical"/>
</dbReference>
<protein>
    <recommendedName>
        <fullName evidence="8">AAA+ ATPase domain-containing protein</fullName>
    </recommendedName>
</protein>
<dbReference type="GO" id="GO:0043531">
    <property type="term" value="F:ADP binding"/>
    <property type="evidence" value="ECO:0007669"/>
    <property type="project" value="InterPro"/>
</dbReference>
<evidence type="ECO:0000256" key="1">
    <source>
        <dbReference type="ARBA" id="ARBA00008894"/>
    </source>
</evidence>
<organism evidence="9 10">
    <name type="scientific">Gossypium anomalum</name>
    <dbReference type="NCBI Taxonomy" id="47600"/>
    <lineage>
        <taxon>Eukaryota</taxon>
        <taxon>Viridiplantae</taxon>
        <taxon>Streptophyta</taxon>
        <taxon>Embryophyta</taxon>
        <taxon>Tracheophyta</taxon>
        <taxon>Spermatophyta</taxon>
        <taxon>Magnoliopsida</taxon>
        <taxon>eudicotyledons</taxon>
        <taxon>Gunneridae</taxon>
        <taxon>Pentapetalae</taxon>
        <taxon>rosids</taxon>
        <taxon>malvids</taxon>
        <taxon>Malvales</taxon>
        <taxon>Malvaceae</taxon>
        <taxon>Malvoideae</taxon>
        <taxon>Gossypium</taxon>
    </lineage>
</organism>
<keyword evidence="10" id="KW-1185">Reference proteome</keyword>
<accession>A0A8J5ZCC8</accession>
<reference evidence="9 10" key="1">
    <citation type="journal article" date="2021" name="bioRxiv">
        <title>The Gossypium anomalum genome as a resource for cotton improvement and evolutionary analysis of hybrid incompatibility.</title>
        <authorList>
            <person name="Grover C.E."/>
            <person name="Yuan D."/>
            <person name="Arick M.A."/>
            <person name="Miller E.R."/>
            <person name="Hu G."/>
            <person name="Peterson D.G."/>
            <person name="Wendel J.F."/>
            <person name="Udall J.A."/>
        </authorList>
    </citation>
    <scope>NUCLEOTIDE SEQUENCE [LARGE SCALE GENOMIC DNA]</scope>
    <source>
        <strain evidence="9">JFW-Udall</strain>
        <tissue evidence="9">Leaf</tissue>
    </source>
</reference>
<dbReference type="GO" id="GO:0006952">
    <property type="term" value="P:defense response"/>
    <property type="evidence" value="ECO:0007669"/>
    <property type="project" value="UniProtKB-KW"/>
</dbReference>
<dbReference type="InterPro" id="IPR036388">
    <property type="entry name" value="WH-like_DNA-bd_sf"/>
</dbReference>
<evidence type="ECO:0000256" key="5">
    <source>
        <dbReference type="ARBA" id="ARBA00022821"/>
    </source>
</evidence>
<feature type="coiled-coil region" evidence="7">
    <location>
        <begin position="1373"/>
        <end position="1428"/>
    </location>
</feature>
<dbReference type="PANTHER" id="PTHR33463:SF117">
    <property type="entry name" value="CC-NBS-LRR RESISTANCE PROTEIN"/>
    <property type="match status" value="1"/>
</dbReference>
<comment type="caution">
    <text evidence="9">The sequence shown here is derived from an EMBL/GenBank/DDBJ whole genome shotgun (WGS) entry which is preliminary data.</text>
</comment>
<dbReference type="FunFam" id="3.40.50.300:FF:001091">
    <property type="entry name" value="Probable disease resistance protein At1g61300"/>
    <property type="match status" value="1"/>
</dbReference>
<evidence type="ECO:0000256" key="3">
    <source>
        <dbReference type="ARBA" id="ARBA00022737"/>
    </source>
</evidence>
<gene>
    <name evidence="9" type="ORF">CXB51_009972</name>
</gene>
<evidence type="ECO:0000313" key="10">
    <source>
        <dbReference type="Proteomes" id="UP000701853"/>
    </source>
</evidence>
<dbReference type="InterPro" id="IPR002182">
    <property type="entry name" value="NB-ARC"/>
</dbReference>
<keyword evidence="3" id="KW-0677">Repeat</keyword>
<feature type="domain" description="AAA+ ATPase" evidence="8">
    <location>
        <begin position="168"/>
        <end position="322"/>
    </location>
</feature>
<dbReference type="CDD" id="cd00009">
    <property type="entry name" value="AAA"/>
    <property type="match status" value="1"/>
</dbReference>
<dbReference type="Pfam" id="PF00931">
    <property type="entry name" value="NB-ARC"/>
    <property type="match status" value="2"/>
</dbReference>
<evidence type="ECO:0000259" key="8">
    <source>
        <dbReference type="SMART" id="SM00382"/>
    </source>
</evidence>
<keyword evidence="5" id="KW-0611">Plant defense</keyword>
<dbReference type="Proteomes" id="UP000701853">
    <property type="component" value="Chromosome 5"/>
</dbReference>
<dbReference type="Gene3D" id="3.40.50.300">
    <property type="entry name" value="P-loop containing nucleotide triphosphate hydrolases"/>
    <property type="match status" value="2"/>
</dbReference>
<keyword evidence="6" id="KW-0067">ATP-binding</keyword>
<proteinExistence type="inferred from homology"/>
<keyword evidence="7" id="KW-0175">Coiled coil</keyword>
<dbReference type="InterPro" id="IPR032675">
    <property type="entry name" value="LRR_dom_sf"/>
</dbReference>
<keyword evidence="4" id="KW-0547">Nucleotide-binding</keyword>
<evidence type="ECO:0000256" key="2">
    <source>
        <dbReference type="ARBA" id="ARBA00022614"/>
    </source>
</evidence>
<comment type="similarity">
    <text evidence="1">Belongs to the disease resistance NB-LRR family.</text>
</comment>
<dbReference type="PANTHER" id="PTHR33463">
    <property type="entry name" value="NB-ARC DOMAIN-CONTAINING PROTEIN-RELATED"/>
    <property type="match status" value="1"/>
</dbReference>